<proteinExistence type="predicted"/>
<keyword evidence="2" id="KW-1185">Reference proteome</keyword>
<dbReference type="RefSeq" id="WP_394395719.1">
    <property type="nucleotide sequence ID" value="NZ_JBIGHW010000002.1"/>
</dbReference>
<gene>
    <name evidence="1" type="ORF">ACG0Z3_04570</name>
</gene>
<reference evidence="1 2" key="1">
    <citation type="submission" date="2024-08" db="EMBL/GenBank/DDBJ databases">
        <authorList>
            <person name="Lu H."/>
        </authorList>
    </citation>
    <scope>NUCLEOTIDE SEQUENCE [LARGE SCALE GENOMIC DNA]</scope>
    <source>
        <strain evidence="1 2">LKC17W</strain>
    </source>
</reference>
<evidence type="ECO:0000313" key="2">
    <source>
        <dbReference type="Proteomes" id="UP001606301"/>
    </source>
</evidence>
<dbReference type="EMBL" id="JBIGHW010000002">
    <property type="protein sequence ID" value="MFG6439947.1"/>
    <property type="molecule type" value="Genomic_DNA"/>
</dbReference>
<evidence type="ECO:0000313" key="1">
    <source>
        <dbReference type="EMBL" id="MFG6439947.1"/>
    </source>
</evidence>
<dbReference type="Proteomes" id="UP001606301">
    <property type="component" value="Unassembled WGS sequence"/>
</dbReference>
<organism evidence="1 2">
    <name type="scientific">Pelomonas margarita</name>
    <dbReference type="NCBI Taxonomy" id="3299031"/>
    <lineage>
        <taxon>Bacteria</taxon>
        <taxon>Pseudomonadati</taxon>
        <taxon>Pseudomonadota</taxon>
        <taxon>Betaproteobacteria</taxon>
        <taxon>Burkholderiales</taxon>
        <taxon>Sphaerotilaceae</taxon>
        <taxon>Roseateles</taxon>
    </lineage>
</organism>
<sequence>MIAWDDVAVDSIARRRAVLVVGSGVSRNSTNDKGERPASWDGFLKQCAREHCDPAYLLEVIARRDYLLGCQLLKTIMGRDRFVERVQAEFQLKRFKPADIHKHLYELDVAVTISPNFDNIYDDYCRQASSGSYVIKTHASTDTISYLNKCDVRLLIKSHGSANDPEDLIFTSEDYSRARTKYSIFYDVIRSLALTHTFIFVGCGVDDPDLRMLFEDIKFAYGRLPLHFMTIPTAEVAPEVLRELGTVMQVKHLTYSPDNGHQELTESLANLVQLVEQRRDMLSKGRNW</sequence>
<name>A0ABW7FGC5_9BURK</name>
<accession>A0ABW7FGC5</accession>
<dbReference type="Pfam" id="PF13289">
    <property type="entry name" value="SIR2_2"/>
    <property type="match status" value="1"/>
</dbReference>
<comment type="caution">
    <text evidence="1">The sequence shown here is derived from an EMBL/GenBank/DDBJ whole genome shotgun (WGS) entry which is preliminary data.</text>
</comment>
<protein>
    <submittedName>
        <fullName evidence="1">SIR2 family protein</fullName>
    </submittedName>
</protein>